<evidence type="ECO:0000256" key="1">
    <source>
        <dbReference type="SAM" id="Phobius"/>
    </source>
</evidence>
<reference evidence="3" key="1">
    <citation type="journal article" date="2019" name="Sci. Rep.">
        <title>Draft genome of Tanacetum cinerariifolium, the natural source of mosquito coil.</title>
        <authorList>
            <person name="Yamashiro T."/>
            <person name="Shiraishi A."/>
            <person name="Satake H."/>
            <person name="Nakayama K."/>
        </authorList>
    </citation>
    <scope>NUCLEOTIDE SEQUENCE</scope>
</reference>
<dbReference type="PANTHER" id="PTHR47269:SF1">
    <property type="entry name" value="PEPTIDYL-PROLYL CIS-TRANS ISOMERASE CYP21-4"/>
    <property type="match status" value="1"/>
</dbReference>
<dbReference type="GO" id="GO:0003755">
    <property type="term" value="F:peptidyl-prolyl cis-trans isomerase activity"/>
    <property type="evidence" value="ECO:0007669"/>
    <property type="project" value="InterPro"/>
</dbReference>
<dbReference type="CDD" id="cd00317">
    <property type="entry name" value="cyclophilin"/>
    <property type="match status" value="1"/>
</dbReference>
<proteinExistence type="predicted"/>
<dbReference type="AlphaFoldDB" id="A0A6L2NZL9"/>
<feature type="transmembrane region" description="Helical" evidence="1">
    <location>
        <begin position="22"/>
        <end position="43"/>
    </location>
</feature>
<name>A0A6L2NZL9_TANCI</name>
<dbReference type="PROSITE" id="PS50072">
    <property type="entry name" value="CSA_PPIASE_2"/>
    <property type="match status" value="1"/>
</dbReference>
<organism evidence="3">
    <name type="scientific">Tanacetum cinerariifolium</name>
    <name type="common">Dalmatian daisy</name>
    <name type="synonym">Chrysanthemum cinerariifolium</name>
    <dbReference type="NCBI Taxonomy" id="118510"/>
    <lineage>
        <taxon>Eukaryota</taxon>
        <taxon>Viridiplantae</taxon>
        <taxon>Streptophyta</taxon>
        <taxon>Embryophyta</taxon>
        <taxon>Tracheophyta</taxon>
        <taxon>Spermatophyta</taxon>
        <taxon>Magnoliopsida</taxon>
        <taxon>eudicotyledons</taxon>
        <taxon>Gunneridae</taxon>
        <taxon>Pentapetalae</taxon>
        <taxon>asterids</taxon>
        <taxon>campanulids</taxon>
        <taxon>Asterales</taxon>
        <taxon>Asteraceae</taxon>
        <taxon>Asteroideae</taxon>
        <taxon>Anthemideae</taxon>
        <taxon>Anthemidinae</taxon>
        <taxon>Tanacetum</taxon>
    </lineage>
</organism>
<dbReference type="PRINTS" id="PR00153">
    <property type="entry name" value="CSAPPISMRASE"/>
</dbReference>
<keyword evidence="1" id="KW-1133">Transmembrane helix</keyword>
<gene>
    <name evidence="3" type="ORF">Tci_063611</name>
</gene>
<keyword evidence="3" id="KW-0413">Isomerase</keyword>
<keyword evidence="1" id="KW-0812">Transmembrane</keyword>
<dbReference type="Gene3D" id="2.40.100.10">
    <property type="entry name" value="Cyclophilin-like"/>
    <property type="match status" value="1"/>
</dbReference>
<accession>A0A6L2NZL9</accession>
<protein>
    <submittedName>
        <fullName evidence="3">Peptidyl-prolyl cis-trans isomerase CYP21-4</fullName>
    </submittedName>
</protein>
<keyword evidence="1" id="KW-0472">Membrane</keyword>
<dbReference type="EMBL" id="BKCJ010010448">
    <property type="protein sequence ID" value="GEU91633.1"/>
    <property type="molecule type" value="Genomic_DNA"/>
</dbReference>
<feature type="domain" description="PPIase cyclophilin-type" evidence="2">
    <location>
        <begin position="77"/>
        <end position="230"/>
    </location>
</feature>
<feature type="transmembrane region" description="Helical" evidence="1">
    <location>
        <begin position="240"/>
        <end position="258"/>
    </location>
</feature>
<dbReference type="InterPro" id="IPR029000">
    <property type="entry name" value="Cyclophilin-like_dom_sf"/>
</dbReference>
<evidence type="ECO:0000259" key="2">
    <source>
        <dbReference type="PROSITE" id="PS50072"/>
    </source>
</evidence>
<sequence>MARIKPQALLQQSKKKKAPRSISVTTIGLYSVVTVVMVFFLFATYRHWSQRSIVQPEEGTSNLQVEDDFSDSKKSDIPRYAIFNTSKGLITVELYKEGSPEVVDEFIDVCQKGHFKGMLFQRVVKHFVIQGGDSDNHSVIEDWTSREKHYNQLEKRLKHEAFMLGTSNTKHEKDGFDIFITTAPIPDLNAKLNVFGRVIKGEDIVQEIEEVDTDEHYRPKSRIGIIDKDISKMVSAMKTMGVIAIIMLFFVATTVAIPCCDGEYTSCCKTGDVVNITTFANVTTYAKVAGRKGAAIVVANHN</sequence>
<evidence type="ECO:0000313" key="3">
    <source>
        <dbReference type="EMBL" id="GEU91633.1"/>
    </source>
</evidence>
<comment type="caution">
    <text evidence="3">The sequence shown here is derived from an EMBL/GenBank/DDBJ whole genome shotgun (WGS) entry which is preliminary data.</text>
</comment>
<dbReference type="Pfam" id="PF00160">
    <property type="entry name" value="Pro_isomerase"/>
    <property type="match status" value="1"/>
</dbReference>
<dbReference type="PANTHER" id="PTHR47269">
    <property type="entry name" value="PEPTIDYL-PROLYL CIS-TRANS ISOMERASE CYP21-4"/>
    <property type="match status" value="1"/>
</dbReference>
<dbReference type="SUPFAM" id="SSF50891">
    <property type="entry name" value="Cyclophilin-like"/>
    <property type="match status" value="1"/>
</dbReference>
<dbReference type="InterPro" id="IPR002130">
    <property type="entry name" value="Cyclophilin-type_PPIase_dom"/>
</dbReference>